<dbReference type="Pfam" id="PF11495">
    <property type="entry name" value="Regulator_TrmB"/>
    <property type="match status" value="1"/>
</dbReference>
<evidence type="ECO:0000259" key="3">
    <source>
        <dbReference type="Pfam" id="PF11495"/>
    </source>
</evidence>
<dbReference type="Proteomes" id="UP000255036">
    <property type="component" value="Unassembled WGS sequence"/>
</dbReference>
<dbReference type="InterPro" id="IPR051797">
    <property type="entry name" value="TrmB-like"/>
</dbReference>
<dbReference type="InterPro" id="IPR021586">
    <property type="entry name" value="Tscrpt_reg_TrmB_C"/>
</dbReference>
<dbReference type="RefSeq" id="WP_115482922.1">
    <property type="nucleotide sequence ID" value="NZ_QRCT01000049.1"/>
</dbReference>
<gene>
    <name evidence="4" type="ORF">DWV06_14585</name>
</gene>
<organism evidence="4 5">
    <name type="scientific">Anaerosacchariphilus polymeriproducens</name>
    <dbReference type="NCBI Taxonomy" id="1812858"/>
    <lineage>
        <taxon>Bacteria</taxon>
        <taxon>Bacillati</taxon>
        <taxon>Bacillota</taxon>
        <taxon>Clostridia</taxon>
        <taxon>Lachnospirales</taxon>
        <taxon>Lachnospiraceae</taxon>
        <taxon>Anaerosacchariphilus</taxon>
    </lineage>
</organism>
<dbReference type="InterPro" id="IPR002831">
    <property type="entry name" value="Tscrpt_reg_TrmB_N"/>
</dbReference>
<evidence type="ECO:0000259" key="2">
    <source>
        <dbReference type="Pfam" id="PF01978"/>
    </source>
</evidence>
<dbReference type="EMBL" id="QRCT01000049">
    <property type="protein sequence ID" value="RDU22512.1"/>
    <property type="molecule type" value="Genomic_DNA"/>
</dbReference>
<keyword evidence="5" id="KW-1185">Reference proteome</keyword>
<sequence length="273" mass="32074">MRIQENLEKLNFSKLETQIYLALLGTEPLSAYQLAKKIDISRTSIYNALEHMLEKGMVEMVPNDTALYIAQEPGVILGKMRFEMINAMEESEKQLKNYQELRRKNINLVFRGFETTIFKAKAILKNAKNEVYINADFDLSCFKEEFQTLKENKVRVVVFSFYDLDLECGVEFYSHYRNMNKGHLASRFMLVVDNEISLIADRGTELKEWNGTVSNNVLFTKILSEHIHNDIYLLKLRDRYGKEIYDNNLYLKTDFETRQKDEVENESNSIRLN</sequence>
<feature type="domain" description="Transcription regulator TrmB N-terminal" evidence="2">
    <location>
        <begin position="7"/>
        <end position="73"/>
    </location>
</feature>
<proteinExistence type="predicted"/>
<dbReference type="InterPro" id="IPR036390">
    <property type="entry name" value="WH_DNA-bd_sf"/>
</dbReference>
<feature type="coiled-coil region" evidence="1">
    <location>
        <begin position="81"/>
        <end position="108"/>
    </location>
</feature>
<feature type="domain" description="Transcription regulator TrmB C-terminal" evidence="3">
    <location>
        <begin position="109"/>
        <end position="210"/>
    </location>
</feature>
<dbReference type="AlphaFoldDB" id="A0A371ASJ5"/>
<dbReference type="SUPFAM" id="SSF46785">
    <property type="entry name" value="Winged helix' DNA-binding domain"/>
    <property type="match status" value="1"/>
</dbReference>
<dbReference type="Pfam" id="PF01978">
    <property type="entry name" value="TrmB"/>
    <property type="match status" value="1"/>
</dbReference>
<dbReference type="PANTHER" id="PTHR34293:SF1">
    <property type="entry name" value="HTH-TYPE TRANSCRIPTIONAL REGULATOR TRMBL2"/>
    <property type="match status" value="1"/>
</dbReference>
<accession>A0A371ASJ5</accession>
<dbReference type="CDD" id="cd09124">
    <property type="entry name" value="PLDc_like_TrmB_middle"/>
    <property type="match status" value="1"/>
</dbReference>
<evidence type="ECO:0000313" key="4">
    <source>
        <dbReference type="EMBL" id="RDU22512.1"/>
    </source>
</evidence>
<evidence type="ECO:0000313" key="5">
    <source>
        <dbReference type="Proteomes" id="UP000255036"/>
    </source>
</evidence>
<dbReference type="OrthoDB" id="1493540at2"/>
<keyword evidence="1" id="KW-0175">Coiled coil</keyword>
<protein>
    <submittedName>
        <fullName evidence="4">HTH domain-containing protein</fullName>
    </submittedName>
</protein>
<dbReference type="Gene3D" id="1.10.10.10">
    <property type="entry name" value="Winged helix-like DNA-binding domain superfamily/Winged helix DNA-binding domain"/>
    <property type="match status" value="1"/>
</dbReference>
<comment type="caution">
    <text evidence="4">The sequence shown here is derived from an EMBL/GenBank/DDBJ whole genome shotgun (WGS) entry which is preliminary data.</text>
</comment>
<dbReference type="InterPro" id="IPR036388">
    <property type="entry name" value="WH-like_DNA-bd_sf"/>
</dbReference>
<reference evidence="4 5" key="1">
    <citation type="submission" date="2018-07" db="EMBL/GenBank/DDBJ databases">
        <title>Anaerosacharophilus polymeroproducens gen. nov. sp. nov., an anaerobic bacterium isolated from salt field.</title>
        <authorList>
            <person name="Kim W."/>
            <person name="Yang S.-H."/>
            <person name="Oh J."/>
            <person name="Lee J.-H."/>
            <person name="Kwon K.K."/>
        </authorList>
    </citation>
    <scope>NUCLEOTIDE SEQUENCE [LARGE SCALE GENOMIC DNA]</scope>
    <source>
        <strain evidence="4 5">MCWD5</strain>
    </source>
</reference>
<name>A0A371ASJ5_9FIRM</name>
<evidence type="ECO:0000256" key="1">
    <source>
        <dbReference type="SAM" id="Coils"/>
    </source>
</evidence>
<dbReference type="PANTHER" id="PTHR34293">
    <property type="entry name" value="HTH-TYPE TRANSCRIPTIONAL REGULATOR TRMBL2"/>
    <property type="match status" value="1"/>
</dbReference>